<dbReference type="GO" id="GO:0045004">
    <property type="term" value="P:DNA replication proofreading"/>
    <property type="evidence" value="ECO:0007669"/>
    <property type="project" value="TreeGrafter"/>
</dbReference>
<comment type="function">
    <text evidence="1">DNA polymerase III is a complex, multichain enzyme responsible for most of the replicative synthesis in bacteria. The epsilon subunit contain the editing function and is a proofreading 3'-5' exonuclease.</text>
</comment>
<dbReference type="InterPro" id="IPR013520">
    <property type="entry name" value="Ribonucl_H"/>
</dbReference>
<dbReference type="EMBL" id="RJVK01000003">
    <property type="protein sequence ID" value="ROR39363.1"/>
    <property type="molecule type" value="Genomic_DNA"/>
</dbReference>
<dbReference type="FunFam" id="3.30.420.10:FF:000045">
    <property type="entry name" value="3'-5' exonuclease DinG"/>
    <property type="match status" value="1"/>
</dbReference>
<reference evidence="5 6" key="2">
    <citation type="submission" date="2018-11" db="EMBL/GenBank/DDBJ databases">
        <title>Genomic Encyclopedia of Type Strains, Phase IV (KMG-IV): sequencing the most valuable type-strain genomes for metagenomic binning, comparative biology and taxonomic classification.</title>
        <authorList>
            <person name="Goeker M."/>
        </authorList>
    </citation>
    <scope>NUCLEOTIDE SEQUENCE [LARGE SCALE GENOMIC DNA]</scope>
    <source>
        <strain evidence="5 6">DSM 27783</strain>
    </source>
</reference>
<keyword evidence="4" id="KW-0540">Nuclease</keyword>
<evidence type="ECO:0000313" key="6">
    <source>
        <dbReference type="Proteomes" id="UP000272781"/>
    </source>
</evidence>
<evidence type="ECO:0000259" key="3">
    <source>
        <dbReference type="SMART" id="SM00479"/>
    </source>
</evidence>
<dbReference type="CDD" id="cd06127">
    <property type="entry name" value="DEDDh"/>
    <property type="match status" value="1"/>
</dbReference>
<dbReference type="EMBL" id="CP027432">
    <property type="protein sequence ID" value="QCI28775.1"/>
    <property type="molecule type" value="Genomic_DNA"/>
</dbReference>
<name>A0AAJ4UXE0_9BACT</name>
<dbReference type="InterPro" id="IPR012337">
    <property type="entry name" value="RNaseH-like_sf"/>
</dbReference>
<dbReference type="GO" id="GO:0005829">
    <property type="term" value="C:cytosol"/>
    <property type="evidence" value="ECO:0007669"/>
    <property type="project" value="TreeGrafter"/>
</dbReference>
<dbReference type="PANTHER" id="PTHR30231">
    <property type="entry name" value="DNA POLYMERASE III SUBUNIT EPSILON"/>
    <property type="match status" value="1"/>
</dbReference>
<organism evidence="5 6">
    <name type="scientific">Caminibacter pacificus</name>
    <dbReference type="NCBI Taxonomy" id="1424653"/>
    <lineage>
        <taxon>Bacteria</taxon>
        <taxon>Pseudomonadati</taxon>
        <taxon>Campylobacterota</taxon>
        <taxon>Epsilonproteobacteria</taxon>
        <taxon>Nautiliales</taxon>
        <taxon>Nautiliaceae</taxon>
        <taxon>Caminibacter</taxon>
    </lineage>
</organism>
<dbReference type="NCBIfam" id="NF006316">
    <property type="entry name" value="PRK08517.1"/>
    <property type="match status" value="1"/>
</dbReference>
<keyword evidence="7" id="KW-1185">Reference proteome</keyword>
<dbReference type="InterPro" id="IPR036397">
    <property type="entry name" value="RNaseH_sf"/>
</dbReference>
<keyword evidence="4" id="KW-0269">Exonuclease</keyword>
<dbReference type="Pfam" id="PF00929">
    <property type="entry name" value="RNase_T"/>
    <property type="match status" value="1"/>
</dbReference>
<dbReference type="SMART" id="SM00479">
    <property type="entry name" value="EXOIII"/>
    <property type="match status" value="1"/>
</dbReference>
<evidence type="ECO:0000313" key="5">
    <source>
        <dbReference type="EMBL" id="ROR39363.1"/>
    </source>
</evidence>
<evidence type="ECO:0000256" key="2">
    <source>
        <dbReference type="ARBA" id="ARBA00026073"/>
    </source>
</evidence>
<sequence length="258" mass="29710">MFEKLIKKLKEGISKDEFYNLTKEHYEGFDFNAIYDLMKFQGLPLTEINGKIYLKTALIPYDEAEYTVVDLEVNNSKPKEGQAIEIGAVKIKNLKPVDEFSFLIKATDIPKYVTKVTGIDEEMLKNEASQKEILKKFRLFLGDSIFVAHAADFDYNFLAKQFEKENLGELLNRHLCTITLAEKTIEAQRYGLKYLKESLNLPNEVDHRALGDARTTTRVFLKALENLPEDIITAEDLIEFAQPKKNKCKKKKKNTKSN</sequence>
<comment type="subunit">
    <text evidence="2">DNA polymerase III contains a core (composed of alpha, epsilon and theta chains) that associates with a tau subunit. This core dimerizes to form the POLIII' complex. PolIII' associates with the gamma complex (composed of gamma, delta, delta', psi and chi chains) and with the beta chain to form the complete DNA polymerase III complex.</text>
</comment>
<reference evidence="7" key="1">
    <citation type="submission" date="2018-03" db="EMBL/GenBank/DDBJ databases">
        <title>A comparative analysis of the Nautiliaceae.</title>
        <authorList>
            <person name="Grosche A."/>
            <person name="Smedile F."/>
            <person name="Vetriani C."/>
        </authorList>
    </citation>
    <scope>NUCLEOTIDE SEQUENCE [LARGE SCALE GENOMIC DNA]</scope>
    <source>
        <strain evidence="7">TB6</strain>
    </source>
</reference>
<dbReference type="GO" id="GO:0008408">
    <property type="term" value="F:3'-5' exonuclease activity"/>
    <property type="evidence" value="ECO:0007669"/>
    <property type="project" value="TreeGrafter"/>
</dbReference>
<dbReference type="PANTHER" id="PTHR30231:SF41">
    <property type="entry name" value="DNA POLYMERASE III SUBUNIT EPSILON"/>
    <property type="match status" value="1"/>
</dbReference>
<dbReference type="RefSeq" id="WP_123352698.1">
    <property type="nucleotide sequence ID" value="NZ_CP027432.2"/>
</dbReference>
<accession>A0AAJ4UXE0</accession>
<dbReference type="InterPro" id="IPR006054">
    <property type="entry name" value="DnaQ"/>
</dbReference>
<dbReference type="SUPFAM" id="SSF53098">
    <property type="entry name" value="Ribonuclease H-like"/>
    <property type="match status" value="1"/>
</dbReference>
<evidence type="ECO:0000313" key="4">
    <source>
        <dbReference type="EMBL" id="QCI28775.1"/>
    </source>
</evidence>
<proteinExistence type="predicted"/>
<dbReference type="GO" id="GO:0003887">
    <property type="term" value="F:DNA-directed DNA polymerase activity"/>
    <property type="evidence" value="ECO:0007669"/>
    <property type="project" value="InterPro"/>
</dbReference>
<dbReference type="AlphaFoldDB" id="A0AAJ4UXE0"/>
<dbReference type="Proteomes" id="UP000272781">
    <property type="component" value="Unassembled WGS sequence"/>
</dbReference>
<protein>
    <submittedName>
        <fullName evidence="4">3'-5' exonuclease</fullName>
    </submittedName>
    <submittedName>
        <fullName evidence="5">DNA polymerase-3 subunit epsilon</fullName>
    </submittedName>
</protein>
<keyword evidence="4" id="KW-0378">Hydrolase</keyword>
<evidence type="ECO:0000256" key="1">
    <source>
        <dbReference type="ARBA" id="ARBA00025483"/>
    </source>
</evidence>
<dbReference type="GO" id="GO:0003677">
    <property type="term" value="F:DNA binding"/>
    <property type="evidence" value="ECO:0007669"/>
    <property type="project" value="InterPro"/>
</dbReference>
<gene>
    <name evidence="4" type="ORF">C6V80_07290</name>
    <name evidence="5" type="ORF">EDC58_1303</name>
</gene>
<dbReference type="Gene3D" id="3.30.420.10">
    <property type="entry name" value="Ribonuclease H-like superfamily/Ribonuclease H"/>
    <property type="match status" value="1"/>
</dbReference>
<feature type="domain" description="Exonuclease" evidence="3">
    <location>
        <begin position="65"/>
        <end position="229"/>
    </location>
</feature>
<evidence type="ECO:0000313" key="7">
    <source>
        <dbReference type="Proteomes" id="UP000298805"/>
    </source>
</evidence>
<reference evidence="4" key="3">
    <citation type="submission" date="2019-06" db="EMBL/GenBank/DDBJ databases">
        <title>A comparative analysis of the Nautiliaceae.</title>
        <authorList>
            <person name="Grosche A."/>
            <person name="Smedile F."/>
            <person name="Vetriani C."/>
        </authorList>
    </citation>
    <scope>NUCLEOTIDE SEQUENCE</scope>
    <source>
        <strain evidence="4">TB6</strain>
    </source>
</reference>
<dbReference type="NCBIfam" id="TIGR00573">
    <property type="entry name" value="dnaq"/>
    <property type="match status" value="1"/>
</dbReference>
<dbReference type="Proteomes" id="UP000298805">
    <property type="component" value="Chromosome"/>
</dbReference>